<evidence type="ECO:0000256" key="1">
    <source>
        <dbReference type="ARBA" id="ARBA00001971"/>
    </source>
</evidence>
<dbReference type="PANTHER" id="PTHR47943:SF9">
    <property type="entry name" value="CYTOCHROME P450"/>
    <property type="match status" value="1"/>
</dbReference>
<dbReference type="GO" id="GO:0005506">
    <property type="term" value="F:iron ion binding"/>
    <property type="evidence" value="ECO:0007669"/>
    <property type="project" value="InterPro"/>
</dbReference>
<dbReference type="PRINTS" id="PR00463">
    <property type="entry name" value="EP450I"/>
</dbReference>
<evidence type="ECO:0000256" key="7">
    <source>
        <dbReference type="ARBA" id="ARBA00023004"/>
    </source>
</evidence>
<evidence type="ECO:0000313" key="10">
    <source>
        <dbReference type="EMBL" id="CAI8585835.1"/>
    </source>
</evidence>
<evidence type="ECO:0000256" key="5">
    <source>
        <dbReference type="ARBA" id="ARBA00022723"/>
    </source>
</evidence>
<dbReference type="InterPro" id="IPR036396">
    <property type="entry name" value="Cyt_P450_sf"/>
</dbReference>
<comment type="subcellular location">
    <subcellularLocation>
        <location evidence="2">Membrane</location>
    </subcellularLocation>
</comment>
<dbReference type="Pfam" id="PF00067">
    <property type="entry name" value="p450"/>
    <property type="match status" value="1"/>
</dbReference>
<dbReference type="InterPro" id="IPR002401">
    <property type="entry name" value="Cyt_P450_E_grp-I"/>
</dbReference>
<keyword evidence="9" id="KW-0472">Membrane</keyword>
<sequence length="253" mass="28883">MFAPIRKDELDVLVKSLKKAALVGEAVNVSHVVQTLIEDIVFKMILGRSKYQQFDLKMIVRQTMILFGAFNLADYVTWMGYFDLQGITRACKKTSKELDKLLEVIVTDHEQAINVDTPHHEQDFVDTLLSTMHQTVDLENEQNNVINRTDIKAVLLDLTLAGIDTSTSVVEWALSELLRNSRVMKNLQDEIQNEIGCMRMIEEKDLKKLSYLDMVVDEILRLYPVGPLLVPRECRENITIDGSTRLILGLLGY</sequence>
<evidence type="ECO:0000256" key="3">
    <source>
        <dbReference type="ARBA" id="ARBA00010617"/>
    </source>
</evidence>
<organism evidence="10 11">
    <name type="scientific">Vicia faba</name>
    <name type="common">Broad bean</name>
    <name type="synonym">Faba vulgaris</name>
    <dbReference type="NCBI Taxonomy" id="3906"/>
    <lineage>
        <taxon>Eukaryota</taxon>
        <taxon>Viridiplantae</taxon>
        <taxon>Streptophyta</taxon>
        <taxon>Embryophyta</taxon>
        <taxon>Tracheophyta</taxon>
        <taxon>Spermatophyta</taxon>
        <taxon>Magnoliopsida</taxon>
        <taxon>eudicotyledons</taxon>
        <taxon>Gunneridae</taxon>
        <taxon>Pentapetalae</taxon>
        <taxon>rosids</taxon>
        <taxon>fabids</taxon>
        <taxon>Fabales</taxon>
        <taxon>Fabaceae</taxon>
        <taxon>Papilionoideae</taxon>
        <taxon>50 kb inversion clade</taxon>
        <taxon>NPAAA clade</taxon>
        <taxon>Hologalegina</taxon>
        <taxon>IRL clade</taxon>
        <taxon>Fabeae</taxon>
        <taxon>Vicia</taxon>
    </lineage>
</organism>
<name>A0AAV0YIK1_VICFA</name>
<keyword evidence="4" id="KW-0349">Heme</keyword>
<dbReference type="GO" id="GO:0004497">
    <property type="term" value="F:monooxygenase activity"/>
    <property type="evidence" value="ECO:0007669"/>
    <property type="project" value="UniProtKB-KW"/>
</dbReference>
<comment type="cofactor">
    <cofactor evidence="1">
        <name>heme</name>
        <dbReference type="ChEBI" id="CHEBI:30413"/>
    </cofactor>
</comment>
<dbReference type="PRINTS" id="PR00385">
    <property type="entry name" value="P450"/>
</dbReference>
<dbReference type="Proteomes" id="UP001157006">
    <property type="component" value="Chromosome 1L"/>
</dbReference>
<dbReference type="GO" id="GO:0016705">
    <property type="term" value="F:oxidoreductase activity, acting on paired donors, with incorporation or reduction of molecular oxygen"/>
    <property type="evidence" value="ECO:0007669"/>
    <property type="project" value="InterPro"/>
</dbReference>
<evidence type="ECO:0000256" key="8">
    <source>
        <dbReference type="ARBA" id="ARBA00023033"/>
    </source>
</evidence>
<keyword evidence="6" id="KW-0560">Oxidoreductase</keyword>
<keyword evidence="5" id="KW-0479">Metal-binding</keyword>
<dbReference type="InterPro" id="IPR001128">
    <property type="entry name" value="Cyt_P450"/>
</dbReference>
<dbReference type="AlphaFoldDB" id="A0AAV0YIK1"/>
<evidence type="ECO:0000256" key="2">
    <source>
        <dbReference type="ARBA" id="ARBA00004370"/>
    </source>
</evidence>
<evidence type="ECO:0000256" key="9">
    <source>
        <dbReference type="ARBA" id="ARBA00023136"/>
    </source>
</evidence>
<evidence type="ECO:0000313" key="11">
    <source>
        <dbReference type="Proteomes" id="UP001157006"/>
    </source>
</evidence>
<dbReference type="EMBL" id="OX451736">
    <property type="protein sequence ID" value="CAI8585835.1"/>
    <property type="molecule type" value="Genomic_DNA"/>
</dbReference>
<dbReference type="Gene3D" id="1.10.630.10">
    <property type="entry name" value="Cytochrome P450"/>
    <property type="match status" value="1"/>
</dbReference>
<dbReference type="GO" id="GO:0016020">
    <property type="term" value="C:membrane"/>
    <property type="evidence" value="ECO:0007669"/>
    <property type="project" value="UniProtKB-SubCell"/>
</dbReference>
<gene>
    <name evidence="10" type="ORF">VFH_I225680</name>
</gene>
<evidence type="ECO:0000256" key="6">
    <source>
        <dbReference type="ARBA" id="ARBA00023002"/>
    </source>
</evidence>
<keyword evidence="7" id="KW-0408">Iron</keyword>
<dbReference type="SUPFAM" id="SSF48264">
    <property type="entry name" value="Cytochrome P450"/>
    <property type="match status" value="1"/>
</dbReference>
<proteinExistence type="inferred from homology"/>
<protein>
    <submittedName>
        <fullName evidence="10">Uncharacterized protein</fullName>
    </submittedName>
</protein>
<dbReference type="PANTHER" id="PTHR47943">
    <property type="entry name" value="CYTOCHROME P450 93A3-LIKE"/>
    <property type="match status" value="1"/>
</dbReference>
<keyword evidence="11" id="KW-1185">Reference proteome</keyword>
<dbReference type="GO" id="GO:0020037">
    <property type="term" value="F:heme binding"/>
    <property type="evidence" value="ECO:0007669"/>
    <property type="project" value="InterPro"/>
</dbReference>
<keyword evidence="8" id="KW-0503">Monooxygenase</keyword>
<evidence type="ECO:0000256" key="4">
    <source>
        <dbReference type="ARBA" id="ARBA00022617"/>
    </source>
</evidence>
<accession>A0AAV0YIK1</accession>
<reference evidence="10 11" key="1">
    <citation type="submission" date="2023-01" db="EMBL/GenBank/DDBJ databases">
        <authorList>
            <person name="Kreplak J."/>
        </authorList>
    </citation>
    <scope>NUCLEOTIDE SEQUENCE [LARGE SCALE GENOMIC DNA]</scope>
</reference>
<comment type="similarity">
    <text evidence="3">Belongs to the cytochrome P450 family.</text>
</comment>